<dbReference type="InterPro" id="IPR022907">
    <property type="entry name" value="VapC_family"/>
</dbReference>
<protein>
    <recommendedName>
        <fullName evidence="6">Ribonuclease VapC</fullName>
        <shortName evidence="6">RNase VapC</shortName>
        <ecNumber evidence="6">3.1.-.-</ecNumber>
    </recommendedName>
    <alternativeName>
        <fullName evidence="6">Toxin VapC</fullName>
    </alternativeName>
</protein>
<keyword evidence="4 6" id="KW-0378">Hydrolase</keyword>
<dbReference type="SUPFAM" id="SSF88723">
    <property type="entry name" value="PIN domain-like"/>
    <property type="match status" value="1"/>
</dbReference>
<evidence type="ECO:0000313" key="8">
    <source>
        <dbReference type="EMBL" id="MBP1861200.1"/>
    </source>
</evidence>
<evidence type="ECO:0000313" key="9">
    <source>
        <dbReference type="Proteomes" id="UP000823786"/>
    </source>
</evidence>
<dbReference type="EMBL" id="JAGGJV010000009">
    <property type="protein sequence ID" value="MBP1861200.1"/>
    <property type="molecule type" value="Genomic_DNA"/>
</dbReference>
<dbReference type="Proteomes" id="UP000823786">
    <property type="component" value="Unassembled WGS sequence"/>
</dbReference>
<comment type="function">
    <text evidence="6">Toxic component of a toxin-antitoxin (TA) system. An RNase.</text>
</comment>
<comment type="caution">
    <text evidence="8">The sequence shown here is derived from an EMBL/GenBank/DDBJ whole genome shotgun (WGS) entry which is preliminary data.</text>
</comment>
<dbReference type="PANTHER" id="PTHR35901">
    <property type="entry name" value="RIBONUCLEASE VAPC3"/>
    <property type="match status" value="1"/>
</dbReference>
<feature type="binding site" evidence="6">
    <location>
        <position position="102"/>
    </location>
    <ligand>
        <name>Mg(2+)</name>
        <dbReference type="ChEBI" id="CHEBI:18420"/>
    </ligand>
</feature>
<dbReference type="InterPro" id="IPR051619">
    <property type="entry name" value="TypeII_TA_RNase_PINc/VapC"/>
</dbReference>
<dbReference type="InterPro" id="IPR002716">
    <property type="entry name" value="PIN_dom"/>
</dbReference>
<keyword evidence="9" id="KW-1185">Reference proteome</keyword>
<keyword evidence="1 6" id="KW-1277">Toxin-antitoxin system</keyword>
<dbReference type="CDD" id="cd09873">
    <property type="entry name" value="PIN_Pae0151-like"/>
    <property type="match status" value="1"/>
</dbReference>
<dbReference type="InterPro" id="IPR029060">
    <property type="entry name" value="PIN-like_dom_sf"/>
</dbReference>
<sequence>MTIVIDASIALAWCFEDEASDQTDAVAQDVIASGGLVPSLFHLELANVLLHAERRGRISASEIAQRLDLITQMPIETDPQTAGRAWSETLSLARAHKLTSYDAAYLELAARRGAALATKDKALAAAAKQLGVTLTMQR</sequence>
<proteinExistence type="inferred from homology"/>
<keyword evidence="3 6" id="KW-0479">Metal-binding</keyword>
<comment type="similarity">
    <text evidence="6">Belongs to the PINc/VapC protein family.</text>
</comment>
<accession>A0ABS4ETE8</accession>
<reference evidence="8 9" key="1">
    <citation type="submission" date="2021-03" db="EMBL/GenBank/DDBJ databases">
        <title>Genomic Encyclopedia of Type Strains, Phase IV (KMG-IV): sequencing the most valuable type-strain genomes for metagenomic binning, comparative biology and taxonomic classification.</title>
        <authorList>
            <person name="Goeker M."/>
        </authorList>
    </citation>
    <scope>NUCLEOTIDE SEQUENCE [LARGE SCALE GENOMIC DNA]</scope>
    <source>
        <strain evidence="8 9">DSM 26427</strain>
    </source>
</reference>
<evidence type="ECO:0000256" key="2">
    <source>
        <dbReference type="ARBA" id="ARBA00022722"/>
    </source>
</evidence>
<keyword evidence="6" id="KW-0800">Toxin</keyword>
<organism evidence="8 9">
    <name type="scientific">Rhizobium herbae</name>
    <dbReference type="NCBI Taxonomy" id="508661"/>
    <lineage>
        <taxon>Bacteria</taxon>
        <taxon>Pseudomonadati</taxon>
        <taxon>Pseudomonadota</taxon>
        <taxon>Alphaproteobacteria</taxon>
        <taxon>Hyphomicrobiales</taxon>
        <taxon>Rhizobiaceae</taxon>
        <taxon>Rhizobium/Agrobacterium group</taxon>
        <taxon>Rhizobium</taxon>
    </lineage>
</organism>
<gene>
    <name evidence="6" type="primary">vapC</name>
    <name evidence="8" type="ORF">J2Z75_004728</name>
</gene>
<dbReference type="RefSeq" id="WP_209855241.1">
    <property type="nucleotide sequence ID" value="NZ_JAGGJV010000009.1"/>
</dbReference>
<dbReference type="InterPro" id="IPR044153">
    <property type="entry name" value="PIN_Pae0151-like"/>
</dbReference>
<evidence type="ECO:0000256" key="6">
    <source>
        <dbReference type="HAMAP-Rule" id="MF_00265"/>
    </source>
</evidence>
<evidence type="ECO:0000256" key="1">
    <source>
        <dbReference type="ARBA" id="ARBA00022649"/>
    </source>
</evidence>
<dbReference type="Pfam" id="PF01850">
    <property type="entry name" value="PIN"/>
    <property type="match status" value="1"/>
</dbReference>
<evidence type="ECO:0000256" key="3">
    <source>
        <dbReference type="ARBA" id="ARBA00022723"/>
    </source>
</evidence>
<evidence type="ECO:0000256" key="5">
    <source>
        <dbReference type="ARBA" id="ARBA00022842"/>
    </source>
</evidence>
<dbReference type="Gene3D" id="3.40.50.1010">
    <property type="entry name" value="5'-nuclease"/>
    <property type="match status" value="1"/>
</dbReference>
<feature type="binding site" evidence="6">
    <location>
        <position position="6"/>
    </location>
    <ligand>
        <name>Mg(2+)</name>
        <dbReference type="ChEBI" id="CHEBI:18420"/>
    </ligand>
</feature>
<dbReference type="EC" id="3.1.-.-" evidence="6"/>
<comment type="cofactor">
    <cofactor evidence="6">
        <name>Mg(2+)</name>
        <dbReference type="ChEBI" id="CHEBI:18420"/>
    </cofactor>
</comment>
<keyword evidence="5 6" id="KW-0460">Magnesium</keyword>
<evidence type="ECO:0000259" key="7">
    <source>
        <dbReference type="Pfam" id="PF01850"/>
    </source>
</evidence>
<keyword evidence="2 6" id="KW-0540">Nuclease</keyword>
<dbReference type="PANTHER" id="PTHR35901:SF1">
    <property type="entry name" value="EXONUCLEASE VAPC9"/>
    <property type="match status" value="1"/>
</dbReference>
<dbReference type="HAMAP" id="MF_00265">
    <property type="entry name" value="VapC_Nob1"/>
    <property type="match status" value="1"/>
</dbReference>
<feature type="domain" description="PIN" evidence="7">
    <location>
        <begin position="3"/>
        <end position="128"/>
    </location>
</feature>
<evidence type="ECO:0000256" key="4">
    <source>
        <dbReference type="ARBA" id="ARBA00022801"/>
    </source>
</evidence>
<name>A0ABS4ETE8_9HYPH</name>